<keyword evidence="12" id="KW-0472">Membrane</keyword>
<evidence type="ECO:0000256" key="12">
    <source>
        <dbReference type="ARBA" id="ARBA00023136"/>
    </source>
</evidence>
<evidence type="ECO:0000256" key="2">
    <source>
        <dbReference type="ARBA" id="ARBA00004167"/>
    </source>
</evidence>
<evidence type="ECO:0000256" key="3">
    <source>
        <dbReference type="ARBA" id="ARBA00005179"/>
    </source>
</evidence>
<reference evidence="15" key="1">
    <citation type="journal article" date="2020" name="New Phytol.">
        <title>Comparative genomics reveals dynamic genome evolution in host specialist ectomycorrhizal fungi.</title>
        <authorList>
            <person name="Lofgren L.A."/>
            <person name="Nguyen N.H."/>
            <person name="Vilgalys R."/>
            <person name="Ruytinx J."/>
            <person name="Liao H.L."/>
            <person name="Branco S."/>
            <person name="Kuo A."/>
            <person name="LaButti K."/>
            <person name="Lipzen A."/>
            <person name="Andreopoulos W."/>
            <person name="Pangilinan J."/>
            <person name="Riley R."/>
            <person name="Hundley H."/>
            <person name="Na H."/>
            <person name="Barry K."/>
            <person name="Grigoriev I.V."/>
            <person name="Stajich J.E."/>
            <person name="Kennedy P.G."/>
        </authorList>
    </citation>
    <scope>NUCLEOTIDE SEQUENCE</scope>
    <source>
        <strain evidence="15">S12</strain>
    </source>
</reference>
<dbReference type="GO" id="GO:0005506">
    <property type="term" value="F:iron ion binding"/>
    <property type="evidence" value="ECO:0007669"/>
    <property type="project" value="InterPro"/>
</dbReference>
<keyword evidence="8" id="KW-1133">Transmembrane helix</keyword>
<feature type="binding site" description="axial binding residue" evidence="13">
    <location>
        <position position="466"/>
    </location>
    <ligand>
        <name>heme</name>
        <dbReference type="ChEBI" id="CHEBI:30413"/>
    </ligand>
    <ligandPart>
        <name>Fe</name>
        <dbReference type="ChEBI" id="CHEBI:18248"/>
    </ligandPart>
</feature>
<dbReference type="EMBL" id="JABBWE010000128">
    <property type="protein sequence ID" value="KAG1784816.1"/>
    <property type="molecule type" value="Genomic_DNA"/>
</dbReference>
<dbReference type="GO" id="GO:0004497">
    <property type="term" value="F:monooxygenase activity"/>
    <property type="evidence" value="ECO:0007669"/>
    <property type="project" value="UniProtKB-KW"/>
</dbReference>
<name>A0A9P7DAN4_9AGAM</name>
<evidence type="ECO:0000256" key="5">
    <source>
        <dbReference type="ARBA" id="ARBA00022617"/>
    </source>
</evidence>
<comment type="similarity">
    <text evidence="4 14">Belongs to the cytochrome P450 family.</text>
</comment>
<evidence type="ECO:0000256" key="10">
    <source>
        <dbReference type="ARBA" id="ARBA00023004"/>
    </source>
</evidence>
<dbReference type="PROSITE" id="PS00086">
    <property type="entry name" value="CYTOCHROME_P450"/>
    <property type="match status" value="1"/>
</dbReference>
<evidence type="ECO:0000256" key="14">
    <source>
        <dbReference type="RuleBase" id="RU000461"/>
    </source>
</evidence>
<evidence type="ECO:0000313" key="15">
    <source>
        <dbReference type="EMBL" id="KAG1784816.1"/>
    </source>
</evidence>
<evidence type="ECO:0000256" key="9">
    <source>
        <dbReference type="ARBA" id="ARBA00023002"/>
    </source>
</evidence>
<evidence type="ECO:0000256" key="4">
    <source>
        <dbReference type="ARBA" id="ARBA00010617"/>
    </source>
</evidence>
<dbReference type="OrthoDB" id="2789670at2759"/>
<keyword evidence="5 13" id="KW-0349">Heme</keyword>
<comment type="pathway">
    <text evidence="3">Secondary metabolite biosynthesis.</text>
</comment>
<dbReference type="InterPro" id="IPR017972">
    <property type="entry name" value="Cyt_P450_CS"/>
</dbReference>
<dbReference type="Gene3D" id="1.10.630.10">
    <property type="entry name" value="Cytochrome P450"/>
    <property type="match status" value="1"/>
</dbReference>
<dbReference type="PANTHER" id="PTHR46300:SF2">
    <property type="entry name" value="CYTOCHROME P450 MONOOXYGENASE ALNH-RELATED"/>
    <property type="match status" value="1"/>
</dbReference>
<organism evidence="15 16">
    <name type="scientific">Suillus plorans</name>
    <dbReference type="NCBI Taxonomy" id="116603"/>
    <lineage>
        <taxon>Eukaryota</taxon>
        <taxon>Fungi</taxon>
        <taxon>Dikarya</taxon>
        <taxon>Basidiomycota</taxon>
        <taxon>Agaricomycotina</taxon>
        <taxon>Agaricomycetes</taxon>
        <taxon>Agaricomycetidae</taxon>
        <taxon>Boletales</taxon>
        <taxon>Suillineae</taxon>
        <taxon>Suillaceae</taxon>
        <taxon>Suillus</taxon>
    </lineage>
</organism>
<dbReference type="InterPro" id="IPR050364">
    <property type="entry name" value="Cytochrome_P450_fung"/>
</dbReference>
<dbReference type="GO" id="GO:0020037">
    <property type="term" value="F:heme binding"/>
    <property type="evidence" value="ECO:0007669"/>
    <property type="project" value="InterPro"/>
</dbReference>
<comment type="caution">
    <text evidence="15">The sequence shown here is derived from an EMBL/GenBank/DDBJ whole genome shotgun (WGS) entry which is preliminary data.</text>
</comment>
<evidence type="ECO:0000313" key="16">
    <source>
        <dbReference type="Proteomes" id="UP000719766"/>
    </source>
</evidence>
<comment type="subcellular location">
    <subcellularLocation>
        <location evidence="2">Membrane</location>
        <topology evidence="2">Single-pass membrane protein</topology>
    </subcellularLocation>
</comment>
<evidence type="ECO:0000256" key="1">
    <source>
        <dbReference type="ARBA" id="ARBA00001971"/>
    </source>
</evidence>
<dbReference type="InterPro" id="IPR001128">
    <property type="entry name" value="Cyt_P450"/>
</dbReference>
<evidence type="ECO:0000256" key="13">
    <source>
        <dbReference type="PIRSR" id="PIRSR602401-1"/>
    </source>
</evidence>
<dbReference type="InterPro" id="IPR036396">
    <property type="entry name" value="Cyt_P450_sf"/>
</dbReference>
<dbReference type="CDD" id="cd11065">
    <property type="entry name" value="CYP64-like"/>
    <property type="match status" value="1"/>
</dbReference>
<evidence type="ECO:0000256" key="8">
    <source>
        <dbReference type="ARBA" id="ARBA00022989"/>
    </source>
</evidence>
<dbReference type="Pfam" id="PF00067">
    <property type="entry name" value="p450"/>
    <property type="match status" value="1"/>
</dbReference>
<dbReference type="SUPFAM" id="SSF48264">
    <property type="entry name" value="Cytochrome P450"/>
    <property type="match status" value="1"/>
</dbReference>
<sequence>MYYPSVDGRPGILTILPLSLVVIIALRRFTNNRQNKPCPPGPVPLPLLGNILSINTNEPWLSYTEWGAAYGDLVFVRLLGQEVISINSQHVAEALLDKRSDIYSDRPYLPTAEQFGWSAITFAFTGYGDEWRLSRRLFHQAFRSSSALKLRPMQIRRAREMIVNLIDHPQHYHNHFATFSSSVGMSVIYDYQPSARDDPLVRMLEDTVAVGLEMTTPKNATLLQLFPFLLKLPDWCWGSSIKRAAQKSTNRMNEMRDLPFQPTQQHMAGNSFLGQSSMVTENLQRMERQDEASKPMFEIALKRTVAAGVMQSYETTSSTLMVFVLAMVLHPDFQRRAQAEIDSVIGRDRLPTFEDRASLPYVESIVRETFRWHPILPLGVPHATSSDDTYDGHFIRKGTTVMCNIWSDRYFSGSKILMSHCRAISRDEKRYPNASHFMPERFLDVNGALTDDDPAGYVFGLGRRACPGRYAGDASVWSGIVTMLATMDFSFAKDDQGKVIDFIPEFNPGLVRSLMHFPCNISPRSHVHSGLEDLL</sequence>
<keyword evidence="6" id="KW-0812">Transmembrane</keyword>
<gene>
    <name evidence="15" type="ORF">HD556DRAFT_1301884</name>
</gene>
<dbReference type="Proteomes" id="UP000719766">
    <property type="component" value="Unassembled WGS sequence"/>
</dbReference>
<dbReference type="GO" id="GO:0016705">
    <property type="term" value="F:oxidoreductase activity, acting on paired donors, with incorporation or reduction of molecular oxygen"/>
    <property type="evidence" value="ECO:0007669"/>
    <property type="project" value="InterPro"/>
</dbReference>
<proteinExistence type="inferred from homology"/>
<keyword evidence="9 14" id="KW-0560">Oxidoreductase</keyword>
<dbReference type="AlphaFoldDB" id="A0A9P7DAN4"/>
<dbReference type="GO" id="GO:0016020">
    <property type="term" value="C:membrane"/>
    <property type="evidence" value="ECO:0007669"/>
    <property type="project" value="UniProtKB-SubCell"/>
</dbReference>
<dbReference type="RefSeq" id="XP_041152301.1">
    <property type="nucleotide sequence ID" value="XM_041299476.1"/>
</dbReference>
<keyword evidence="7 13" id="KW-0479">Metal-binding</keyword>
<keyword evidence="10 13" id="KW-0408">Iron</keyword>
<dbReference type="GeneID" id="64593240"/>
<protein>
    <submittedName>
        <fullName evidence="15">Cytochrome P450</fullName>
    </submittedName>
</protein>
<dbReference type="PRINTS" id="PR00463">
    <property type="entry name" value="EP450I"/>
</dbReference>
<keyword evidence="16" id="KW-1185">Reference proteome</keyword>
<keyword evidence="11 14" id="KW-0503">Monooxygenase</keyword>
<evidence type="ECO:0000256" key="6">
    <source>
        <dbReference type="ARBA" id="ARBA00022692"/>
    </source>
</evidence>
<dbReference type="PANTHER" id="PTHR46300">
    <property type="entry name" value="P450, PUTATIVE (EUROFUNG)-RELATED-RELATED"/>
    <property type="match status" value="1"/>
</dbReference>
<accession>A0A9P7DAN4</accession>
<evidence type="ECO:0000256" key="7">
    <source>
        <dbReference type="ARBA" id="ARBA00022723"/>
    </source>
</evidence>
<evidence type="ECO:0000256" key="11">
    <source>
        <dbReference type="ARBA" id="ARBA00023033"/>
    </source>
</evidence>
<comment type="cofactor">
    <cofactor evidence="1 13">
        <name>heme</name>
        <dbReference type="ChEBI" id="CHEBI:30413"/>
    </cofactor>
</comment>
<dbReference type="InterPro" id="IPR002401">
    <property type="entry name" value="Cyt_P450_E_grp-I"/>
</dbReference>